<keyword evidence="2" id="KW-1185">Reference proteome</keyword>
<reference evidence="1" key="1">
    <citation type="submission" date="2023-03" db="EMBL/GenBank/DDBJ databases">
        <title>Complete genome of Cladonia borealis.</title>
        <authorList>
            <person name="Park H."/>
        </authorList>
    </citation>
    <scope>NUCLEOTIDE SEQUENCE</scope>
    <source>
        <strain evidence="1">ANT050790</strain>
    </source>
</reference>
<proteinExistence type="predicted"/>
<dbReference type="Proteomes" id="UP001166286">
    <property type="component" value="Unassembled WGS sequence"/>
</dbReference>
<evidence type="ECO:0000313" key="1">
    <source>
        <dbReference type="EMBL" id="KAK0510011.1"/>
    </source>
</evidence>
<gene>
    <name evidence="1" type="ORF">JMJ35_007405</name>
</gene>
<dbReference type="EMBL" id="JAFEKC020000017">
    <property type="protein sequence ID" value="KAK0510011.1"/>
    <property type="molecule type" value="Genomic_DNA"/>
</dbReference>
<dbReference type="AlphaFoldDB" id="A0AA39U858"/>
<comment type="caution">
    <text evidence="1">The sequence shown here is derived from an EMBL/GenBank/DDBJ whole genome shotgun (WGS) entry which is preliminary data.</text>
</comment>
<organism evidence="1 2">
    <name type="scientific">Cladonia borealis</name>
    <dbReference type="NCBI Taxonomy" id="184061"/>
    <lineage>
        <taxon>Eukaryota</taxon>
        <taxon>Fungi</taxon>
        <taxon>Dikarya</taxon>
        <taxon>Ascomycota</taxon>
        <taxon>Pezizomycotina</taxon>
        <taxon>Lecanoromycetes</taxon>
        <taxon>OSLEUM clade</taxon>
        <taxon>Lecanoromycetidae</taxon>
        <taxon>Lecanorales</taxon>
        <taxon>Lecanorineae</taxon>
        <taxon>Cladoniaceae</taxon>
        <taxon>Cladonia</taxon>
    </lineage>
</organism>
<accession>A0AA39U858</accession>
<protein>
    <submittedName>
        <fullName evidence="1">Uncharacterized protein</fullName>
    </submittedName>
</protein>
<name>A0AA39U858_9LECA</name>
<sequence length="185" mass="21021">MRISSILKTEDEANGSGHGQNDANWIKLQQLLLQTDLGGFWCAWKVEKREYHGNDETSNWQIDPNEAHQYWPHFCLRAEGDYAGASYRYASATRTSYGPTNKGQVIRCNTTYHTADFEDQYGNDEGGLEVKVLECITPSCLKTAESQKVRLGVPRDVIKATELVRDLWYRRADDRLASADHGSEM</sequence>
<evidence type="ECO:0000313" key="2">
    <source>
        <dbReference type="Proteomes" id="UP001166286"/>
    </source>
</evidence>